<dbReference type="AlphaFoldDB" id="A0A822ZLB4"/>
<dbReference type="Pfam" id="PF00332">
    <property type="entry name" value="Glyco_hydro_17"/>
    <property type="match status" value="1"/>
</dbReference>
<dbReference type="EMBL" id="DUZY01000006">
    <property type="protein sequence ID" value="DAD42538.1"/>
    <property type="molecule type" value="Genomic_DNA"/>
</dbReference>
<evidence type="ECO:0008006" key="8">
    <source>
        <dbReference type="Google" id="ProtNLM"/>
    </source>
</evidence>
<evidence type="ECO:0000256" key="2">
    <source>
        <dbReference type="ARBA" id="ARBA00022801"/>
    </source>
</evidence>
<feature type="signal peptide" evidence="5">
    <location>
        <begin position="1"/>
        <end position="34"/>
    </location>
</feature>
<evidence type="ECO:0000256" key="3">
    <source>
        <dbReference type="ARBA" id="ARBA00023295"/>
    </source>
</evidence>
<proteinExistence type="inferred from homology"/>
<protein>
    <recommendedName>
        <fullName evidence="8">Glucan endo-1,3-beta-glucosidase-like</fullName>
    </recommendedName>
</protein>
<dbReference type="GO" id="GO:0005975">
    <property type="term" value="P:carbohydrate metabolic process"/>
    <property type="evidence" value="ECO:0007669"/>
    <property type="project" value="InterPro"/>
</dbReference>
<reference evidence="6 7" key="1">
    <citation type="journal article" date="2020" name="Mol. Biol. Evol.">
        <title>Distinct Expression and Methylation Patterns for Genes with Different Fates following a Single Whole-Genome Duplication in Flowering Plants.</title>
        <authorList>
            <person name="Shi T."/>
            <person name="Rahmani R.S."/>
            <person name="Gugger P.F."/>
            <person name="Wang M."/>
            <person name="Li H."/>
            <person name="Zhang Y."/>
            <person name="Li Z."/>
            <person name="Wang Q."/>
            <person name="Van de Peer Y."/>
            <person name="Marchal K."/>
            <person name="Chen J."/>
        </authorList>
    </citation>
    <scope>NUCLEOTIDE SEQUENCE [LARGE SCALE GENOMIC DNA]</scope>
    <source>
        <tissue evidence="6">Leaf</tissue>
    </source>
</reference>
<evidence type="ECO:0000313" key="7">
    <source>
        <dbReference type="Proteomes" id="UP000607653"/>
    </source>
</evidence>
<comment type="similarity">
    <text evidence="1 4">Belongs to the glycosyl hydrolase 17 family.</text>
</comment>
<sequence length="352" mass="39030">MDSCYAKTSIGPCAATAAMLFFVLLMAISNMAVAQAIGVCYGMKGDNLPPRAEVVDLFRTNNLQRMRLYDPDKQALEALRGSGIEVMLGIPNEELEHLAEQDSAYASNWVQQNVLQYSADVKFKYIAVGNEACPTTNDLKLDFCPHILGAMQNIYMEVERAGLQDQIKVSTAVYSAVLSDTYPPSNSVFNPSVLSFMQQIVGFLVQKRAPLLANVYPFFAKLYDQNITPEFALFTSPSADQYGYQNLFDAMVDGFYYALEKVDASSLDVVVSESGWPDAPDSIATTENAQTYYSNLIQHVNSGSGTPKKPGKPIETYLFAMFDENLKGGDPREKHFGLFFPNKQPKYQTNFS</sequence>
<dbReference type="GO" id="GO:0004553">
    <property type="term" value="F:hydrolase activity, hydrolyzing O-glycosyl compounds"/>
    <property type="evidence" value="ECO:0007669"/>
    <property type="project" value="InterPro"/>
</dbReference>
<organism evidence="6 7">
    <name type="scientific">Nelumbo nucifera</name>
    <name type="common">Sacred lotus</name>
    <dbReference type="NCBI Taxonomy" id="4432"/>
    <lineage>
        <taxon>Eukaryota</taxon>
        <taxon>Viridiplantae</taxon>
        <taxon>Streptophyta</taxon>
        <taxon>Embryophyta</taxon>
        <taxon>Tracheophyta</taxon>
        <taxon>Spermatophyta</taxon>
        <taxon>Magnoliopsida</taxon>
        <taxon>Proteales</taxon>
        <taxon>Nelumbonaceae</taxon>
        <taxon>Nelumbo</taxon>
    </lineage>
</organism>
<accession>A0A822ZLB4</accession>
<dbReference type="PANTHER" id="PTHR32227">
    <property type="entry name" value="GLUCAN ENDO-1,3-BETA-GLUCOSIDASE BG1-RELATED-RELATED"/>
    <property type="match status" value="1"/>
</dbReference>
<comment type="caution">
    <text evidence="6">The sequence shown here is derived from an EMBL/GenBank/DDBJ whole genome shotgun (WGS) entry which is preliminary data.</text>
</comment>
<dbReference type="InterPro" id="IPR017853">
    <property type="entry name" value="GH"/>
</dbReference>
<evidence type="ECO:0000256" key="4">
    <source>
        <dbReference type="RuleBase" id="RU004335"/>
    </source>
</evidence>
<feature type="chain" id="PRO_5032621985" description="Glucan endo-1,3-beta-glucosidase-like" evidence="5">
    <location>
        <begin position="35"/>
        <end position="352"/>
    </location>
</feature>
<keyword evidence="7" id="KW-1185">Reference proteome</keyword>
<keyword evidence="5" id="KW-0732">Signal</keyword>
<dbReference type="Gene3D" id="3.20.20.80">
    <property type="entry name" value="Glycosidases"/>
    <property type="match status" value="1"/>
</dbReference>
<dbReference type="FunFam" id="3.20.20.80:FF:000010">
    <property type="entry name" value="glucan endo-1,3-beta-glucosidase, basic"/>
    <property type="match status" value="1"/>
</dbReference>
<keyword evidence="3" id="KW-0326">Glycosidase</keyword>
<dbReference type="InterPro" id="IPR000490">
    <property type="entry name" value="Glyco_hydro_17"/>
</dbReference>
<gene>
    <name evidence="6" type="ORF">HUJ06_000768</name>
</gene>
<name>A0A822ZLB4_NELNU</name>
<keyword evidence="2" id="KW-0378">Hydrolase</keyword>
<evidence type="ECO:0000256" key="1">
    <source>
        <dbReference type="ARBA" id="ARBA00008773"/>
    </source>
</evidence>
<evidence type="ECO:0000313" key="6">
    <source>
        <dbReference type="EMBL" id="DAD42538.1"/>
    </source>
</evidence>
<dbReference type="SUPFAM" id="SSF51445">
    <property type="entry name" value="(Trans)glycosidases"/>
    <property type="match status" value="1"/>
</dbReference>
<dbReference type="InterPro" id="IPR044965">
    <property type="entry name" value="Glyco_hydro_17_plant"/>
</dbReference>
<evidence type="ECO:0000256" key="5">
    <source>
        <dbReference type="SAM" id="SignalP"/>
    </source>
</evidence>
<dbReference type="Proteomes" id="UP000607653">
    <property type="component" value="Unassembled WGS sequence"/>
</dbReference>